<dbReference type="Pfam" id="PF20131">
    <property type="entry name" value="MC3"/>
    <property type="match status" value="1"/>
</dbReference>
<dbReference type="RefSeq" id="WP_047195963.1">
    <property type="nucleotide sequence ID" value="NZ_CP011371.1"/>
</dbReference>
<organism evidence="1 2">
    <name type="scientific">Caldimonas brevitalea</name>
    <dbReference type="NCBI Taxonomy" id="413882"/>
    <lineage>
        <taxon>Bacteria</taxon>
        <taxon>Pseudomonadati</taxon>
        <taxon>Pseudomonadota</taxon>
        <taxon>Betaproteobacteria</taxon>
        <taxon>Burkholderiales</taxon>
        <taxon>Sphaerotilaceae</taxon>
        <taxon>Caldimonas</taxon>
    </lineage>
</organism>
<dbReference type="AlphaFoldDB" id="A0A0G3BRM9"/>
<accession>A0A0G3BRM9</accession>
<dbReference type="InterPro" id="IPR045390">
    <property type="entry name" value="ABC-3C_MC3"/>
</dbReference>
<reference evidence="1 2" key="1">
    <citation type="submission" date="2015-05" db="EMBL/GenBank/DDBJ databases">
        <authorList>
            <person name="Tang B."/>
            <person name="Yu Y."/>
        </authorList>
    </citation>
    <scope>NUCLEOTIDE SEQUENCE [LARGE SCALE GENOMIC DNA]</scope>
    <source>
        <strain evidence="1 2">DSM 7029</strain>
    </source>
</reference>
<evidence type="ECO:0000313" key="2">
    <source>
        <dbReference type="Proteomes" id="UP000035352"/>
    </source>
</evidence>
<proteinExistence type="predicted"/>
<dbReference type="EMBL" id="CP011371">
    <property type="protein sequence ID" value="AKJ30638.1"/>
    <property type="molecule type" value="Genomic_DNA"/>
</dbReference>
<protein>
    <submittedName>
        <fullName evidence="1">Uncharacterized protein</fullName>
    </submittedName>
</protein>
<sequence>MIDWSSRPIEERNLFNPAYCALVLASALRAYQKQAQAPMPYSLALLVLPLCLHQEMRDEICANKKVSVLRVLARRPDLLVDFARRAQGLIQHAMEALALLASRECITVSEAGGIQLLPRRVSPEPLGTEDAEQCRVAAAILGRDFAQINDRVTIYTSLSIRP</sequence>
<dbReference type="Proteomes" id="UP000035352">
    <property type="component" value="Chromosome"/>
</dbReference>
<keyword evidence="2" id="KW-1185">Reference proteome</keyword>
<evidence type="ECO:0000313" key="1">
    <source>
        <dbReference type="EMBL" id="AKJ30638.1"/>
    </source>
</evidence>
<dbReference type="STRING" id="413882.AAW51_3947"/>
<dbReference type="OrthoDB" id="7059377at2"/>
<gene>
    <name evidence="1" type="ORF">AAW51_3947</name>
</gene>
<dbReference type="KEGG" id="pbh:AAW51_3947"/>
<name>A0A0G3BRM9_9BURK</name>